<dbReference type="PANTHER" id="PTHR43566">
    <property type="entry name" value="CONSERVED PROTEIN"/>
    <property type="match status" value="1"/>
</dbReference>
<dbReference type="Pfam" id="PF13173">
    <property type="entry name" value="AAA_14"/>
    <property type="match status" value="1"/>
</dbReference>
<dbReference type="InterPro" id="IPR041682">
    <property type="entry name" value="AAA_14"/>
</dbReference>
<evidence type="ECO:0000313" key="3">
    <source>
        <dbReference type="EMBL" id="ALO15785.1"/>
    </source>
</evidence>
<dbReference type="PATRIC" id="fig|1307839.3.peg.2269"/>
<reference evidence="3 4" key="1">
    <citation type="submission" date="2015-11" db="EMBL/GenBank/DDBJ databases">
        <title>Description and complete genome sequence of a novel strain predominating in hypersaline microbial mats and representing a new family of the Bacteriodetes phylum.</title>
        <authorList>
            <person name="Spring S."/>
            <person name="Bunk B."/>
            <person name="Sproer C."/>
            <person name="Klenk H.-P."/>
        </authorList>
    </citation>
    <scope>NUCLEOTIDE SEQUENCE [LARGE SCALE GENOMIC DNA]</scope>
    <source>
        <strain evidence="3 4">L21-Spi-D4</strain>
    </source>
</reference>
<sequence length="388" mass="45322">MIKRTAEEKLIRLHKNFKIVAVTGPRQAGKTTLVKKVFPDIPYVNLENPDMRHFSMNDPRGFLSQYPDGAILDEVQRNPELFSYLQEIVDNKSQKGQFILTGSNNFLLNEKISQSLAGRVAYLNLLPFSLKEVEGNFAPKNENEYMLQGFYPPIYDQELPYSEWIQNYIRTYIERDVRQIKNITDLLVFERFMRLLAGRIGQELNYTSLSVEVGVDVKTIQSWIGILESSFIIFLLKPYYKNFNKTIVKRPKLYFYDSAIACSLLQMKSYDHIISHPLKGALFESFVMSEVVKKQVNEDNDFRFYYWRDKTGREVDLIVDTPKETIPVEIKSGKTVHQEFFKNVRYWIKLSGVKKGKVIYAGDTTQSRSDGIEVFGWREVHEKLDTFF</sequence>
<evidence type="ECO:0000259" key="1">
    <source>
        <dbReference type="Pfam" id="PF13173"/>
    </source>
</evidence>
<dbReference type="PANTHER" id="PTHR43566:SF2">
    <property type="entry name" value="DUF4143 DOMAIN-CONTAINING PROTEIN"/>
    <property type="match status" value="1"/>
</dbReference>
<dbReference type="AlphaFoldDB" id="A0A0S2I048"/>
<dbReference type="Pfam" id="PF13635">
    <property type="entry name" value="DUF4143"/>
    <property type="match status" value="1"/>
</dbReference>
<dbReference type="InterPro" id="IPR025420">
    <property type="entry name" value="DUF4143"/>
</dbReference>
<evidence type="ECO:0008006" key="5">
    <source>
        <dbReference type="Google" id="ProtNLM"/>
    </source>
</evidence>
<dbReference type="RefSeq" id="WP_057953218.1">
    <property type="nucleotide sequence ID" value="NZ_CP013118.1"/>
</dbReference>
<evidence type="ECO:0000313" key="4">
    <source>
        <dbReference type="Proteomes" id="UP000064893"/>
    </source>
</evidence>
<accession>A0A0S2I048</accession>
<organism evidence="3 4">
    <name type="scientific">Salinivirga cyanobacteriivorans</name>
    <dbReference type="NCBI Taxonomy" id="1307839"/>
    <lineage>
        <taxon>Bacteria</taxon>
        <taxon>Pseudomonadati</taxon>
        <taxon>Bacteroidota</taxon>
        <taxon>Bacteroidia</taxon>
        <taxon>Bacteroidales</taxon>
        <taxon>Salinivirgaceae</taxon>
        <taxon>Salinivirga</taxon>
    </lineage>
</organism>
<dbReference type="SUPFAM" id="SSF52540">
    <property type="entry name" value="P-loop containing nucleoside triphosphate hydrolases"/>
    <property type="match status" value="1"/>
</dbReference>
<gene>
    <name evidence="3" type="ORF">L21SP5_02152</name>
</gene>
<dbReference type="InterPro" id="IPR027417">
    <property type="entry name" value="P-loop_NTPase"/>
</dbReference>
<evidence type="ECO:0000259" key="2">
    <source>
        <dbReference type="Pfam" id="PF13635"/>
    </source>
</evidence>
<protein>
    <recommendedName>
        <fullName evidence="5">AAA family ATPase</fullName>
    </recommendedName>
</protein>
<name>A0A0S2I048_9BACT</name>
<feature type="domain" description="AAA" evidence="1">
    <location>
        <begin position="17"/>
        <end position="133"/>
    </location>
</feature>
<dbReference type="EMBL" id="CP013118">
    <property type="protein sequence ID" value="ALO15785.1"/>
    <property type="molecule type" value="Genomic_DNA"/>
</dbReference>
<proteinExistence type="predicted"/>
<dbReference type="KEGG" id="blq:L21SP5_02152"/>
<dbReference type="Proteomes" id="UP000064893">
    <property type="component" value="Chromosome"/>
</dbReference>
<feature type="domain" description="DUF4143" evidence="2">
    <location>
        <begin position="174"/>
        <end position="333"/>
    </location>
</feature>
<keyword evidence="4" id="KW-1185">Reference proteome</keyword>
<dbReference type="OrthoDB" id="9778168at2"/>